<keyword evidence="1" id="KW-1133">Transmembrane helix</keyword>
<feature type="transmembrane region" description="Helical" evidence="1">
    <location>
        <begin position="37"/>
        <end position="57"/>
    </location>
</feature>
<name>A0A9D4LKL4_DREPO</name>
<evidence type="ECO:0000313" key="3">
    <source>
        <dbReference type="Proteomes" id="UP000828390"/>
    </source>
</evidence>
<comment type="caution">
    <text evidence="2">The sequence shown here is derived from an EMBL/GenBank/DDBJ whole genome shotgun (WGS) entry which is preliminary data.</text>
</comment>
<evidence type="ECO:0000313" key="2">
    <source>
        <dbReference type="EMBL" id="KAH3860288.1"/>
    </source>
</evidence>
<protein>
    <submittedName>
        <fullName evidence="2">Uncharacterized protein</fullName>
    </submittedName>
</protein>
<sequence>MHVDFDESYVLNSEKFDCGGAGVGTGDDVLVASVVDWWVILDVLVSFVVRGSVGLVMD</sequence>
<keyword evidence="1" id="KW-0472">Membrane</keyword>
<reference evidence="2" key="1">
    <citation type="journal article" date="2019" name="bioRxiv">
        <title>The Genome of the Zebra Mussel, Dreissena polymorpha: A Resource for Invasive Species Research.</title>
        <authorList>
            <person name="McCartney M.A."/>
            <person name="Auch B."/>
            <person name="Kono T."/>
            <person name="Mallez S."/>
            <person name="Zhang Y."/>
            <person name="Obille A."/>
            <person name="Becker A."/>
            <person name="Abrahante J.E."/>
            <person name="Garbe J."/>
            <person name="Badalamenti J.P."/>
            <person name="Herman A."/>
            <person name="Mangelson H."/>
            <person name="Liachko I."/>
            <person name="Sullivan S."/>
            <person name="Sone E.D."/>
            <person name="Koren S."/>
            <person name="Silverstein K.A.T."/>
            <person name="Beckman K.B."/>
            <person name="Gohl D.M."/>
        </authorList>
    </citation>
    <scope>NUCLEOTIDE SEQUENCE</scope>
    <source>
        <strain evidence="2">Duluth1</strain>
        <tissue evidence="2">Whole animal</tissue>
    </source>
</reference>
<evidence type="ECO:0000256" key="1">
    <source>
        <dbReference type="SAM" id="Phobius"/>
    </source>
</evidence>
<keyword evidence="3" id="KW-1185">Reference proteome</keyword>
<keyword evidence="1" id="KW-0812">Transmembrane</keyword>
<proteinExistence type="predicted"/>
<gene>
    <name evidence="2" type="ORF">DPMN_023183</name>
</gene>
<organism evidence="2 3">
    <name type="scientific">Dreissena polymorpha</name>
    <name type="common">Zebra mussel</name>
    <name type="synonym">Mytilus polymorpha</name>
    <dbReference type="NCBI Taxonomy" id="45954"/>
    <lineage>
        <taxon>Eukaryota</taxon>
        <taxon>Metazoa</taxon>
        <taxon>Spiralia</taxon>
        <taxon>Lophotrochozoa</taxon>
        <taxon>Mollusca</taxon>
        <taxon>Bivalvia</taxon>
        <taxon>Autobranchia</taxon>
        <taxon>Heteroconchia</taxon>
        <taxon>Euheterodonta</taxon>
        <taxon>Imparidentia</taxon>
        <taxon>Neoheterodontei</taxon>
        <taxon>Myida</taxon>
        <taxon>Dreissenoidea</taxon>
        <taxon>Dreissenidae</taxon>
        <taxon>Dreissena</taxon>
    </lineage>
</organism>
<reference evidence="2" key="2">
    <citation type="submission" date="2020-11" db="EMBL/GenBank/DDBJ databases">
        <authorList>
            <person name="McCartney M.A."/>
            <person name="Auch B."/>
            <person name="Kono T."/>
            <person name="Mallez S."/>
            <person name="Becker A."/>
            <person name="Gohl D.M."/>
            <person name="Silverstein K.A.T."/>
            <person name="Koren S."/>
            <person name="Bechman K.B."/>
            <person name="Herman A."/>
            <person name="Abrahante J.E."/>
            <person name="Garbe J."/>
        </authorList>
    </citation>
    <scope>NUCLEOTIDE SEQUENCE</scope>
    <source>
        <strain evidence="2">Duluth1</strain>
        <tissue evidence="2">Whole animal</tissue>
    </source>
</reference>
<dbReference type="Proteomes" id="UP000828390">
    <property type="component" value="Unassembled WGS sequence"/>
</dbReference>
<dbReference type="EMBL" id="JAIWYP010000002">
    <property type="protein sequence ID" value="KAH3860288.1"/>
    <property type="molecule type" value="Genomic_DNA"/>
</dbReference>
<accession>A0A9D4LKL4</accession>
<dbReference type="AlphaFoldDB" id="A0A9D4LKL4"/>